<name>A0A6A6XLE5_9PLEO</name>
<dbReference type="OrthoDB" id="3795309at2759"/>
<organism evidence="1 2">
    <name type="scientific">Melanomma pulvis-pyrius CBS 109.77</name>
    <dbReference type="NCBI Taxonomy" id="1314802"/>
    <lineage>
        <taxon>Eukaryota</taxon>
        <taxon>Fungi</taxon>
        <taxon>Dikarya</taxon>
        <taxon>Ascomycota</taxon>
        <taxon>Pezizomycotina</taxon>
        <taxon>Dothideomycetes</taxon>
        <taxon>Pleosporomycetidae</taxon>
        <taxon>Pleosporales</taxon>
        <taxon>Melanommataceae</taxon>
        <taxon>Melanomma</taxon>
    </lineage>
</organism>
<protein>
    <submittedName>
        <fullName evidence="1">Uncharacterized protein</fullName>
    </submittedName>
</protein>
<dbReference type="Proteomes" id="UP000799757">
    <property type="component" value="Unassembled WGS sequence"/>
</dbReference>
<dbReference type="EMBL" id="MU001812">
    <property type="protein sequence ID" value="KAF2797192.1"/>
    <property type="molecule type" value="Genomic_DNA"/>
</dbReference>
<sequence length="325" mass="37420">MVNTTPQTSQKHSEATLILDQNGLADQIATVHLNNQECKIGVDTSRDSIPDPAKTTYLTLSTHILRLPREIRDLIYAQVFNRAPPPFFDVFWPEFGHVWLPGCPGPPCTCLRHLPHFIDANYMGRQVAREMLETCKTVATQYLIDYVVGGSQLKAYFTADAFHVGMTRAELFGDLDLVVEFGEFMYREREATHGSDTDLDSAVGMLLNLPFERPRKITFDIKHSHTQHAHMTHALRVLGPAFRGMRDKGFDVRFTYVNYDLYLDWEFGPKAWEWSASEWLTNYLDDVFTSQSVKDEWKFNNQNFETEESLWTIFMNELYGVVGDD</sequence>
<evidence type="ECO:0000313" key="2">
    <source>
        <dbReference type="Proteomes" id="UP000799757"/>
    </source>
</evidence>
<dbReference type="AlphaFoldDB" id="A0A6A6XLE5"/>
<keyword evidence="2" id="KW-1185">Reference proteome</keyword>
<gene>
    <name evidence="1" type="ORF">K505DRAFT_372641</name>
</gene>
<proteinExistence type="predicted"/>
<reference evidence="1" key="1">
    <citation type="journal article" date="2020" name="Stud. Mycol.">
        <title>101 Dothideomycetes genomes: a test case for predicting lifestyles and emergence of pathogens.</title>
        <authorList>
            <person name="Haridas S."/>
            <person name="Albert R."/>
            <person name="Binder M."/>
            <person name="Bloem J."/>
            <person name="Labutti K."/>
            <person name="Salamov A."/>
            <person name="Andreopoulos B."/>
            <person name="Baker S."/>
            <person name="Barry K."/>
            <person name="Bills G."/>
            <person name="Bluhm B."/>
            <person name="Cannon C."/>
            <person name="Castanera R."/>
            <person name="Culley D."/>
            <person name="Daum C."/>
            <person name="Ezra D."/>
            <person name="Gonzalez J."/>
            <person name="Henrissat B."/>
            <person name="Kuo A."/>
            <person name="Liang C."/>
            <person name="Lipzen A."/>
            <person name="Lutzoni F."/>
            <person name="Magnuson J."/>
            <person name="Mondo S."/>
            <person name="Nolan M."/>
            <person name="Ohm R."/>
            <person name="Pangilinan J."/>
            <person name="Park H.-J."/>
            <person name="Ramirez L."/>
            <person name="Alfaro M."/>
            <person name="Sun H."/>
            <person name="Tritt A."/>
            <person name="Yoshinaga Y."/>
            <person name="Zwiers L.-H."/>
            <person name="Turgeon B."/>
            <person name="Goodwin S."/>
            <person name="Spatafora J."/>
            <person name="Crous P."/>
            <person name="Grigoriev I."/>
        </authorList>
    </citation>
    <scope>NUCLEOTIDE SEQUENCE</scope>
    <source>
        <strain evidence="1">CBS 109.77</strain>
    </source>
</reference>
<accession>A0A6A6XLE5</accession>
<evidence type="ECO:0000313" key="1">
    <source>
        <dbReference type="EMBL" id="KAF2797192.1"/>
    </source>
</evidence>
<feature type="non-terminal residue" evidence="1">
    <location>
        <position position="1"/>
    </location>
</feature>